<evidence type="ECO:0000256" key="4">
    <source>
        <dbReference type="ARBA" id="ARBA00032988"/>
    </source>
</evidence>
<evidence type="ECO:0000256" key="3">
    <source>
        <dbReference type="ARBA" id="ARBA00014856"/>
    </source>
</evidence>
<dbReference type="InterPro" id="IPR039344">
    <property type="entry name" value="MBLAC1"/>
</dbReference>
<keyword evidence="9" id="KW-1185">Reference proteome</keyword>
<comment type="catalytic activity">
    <reaction evidence="5">
        <text>a ribonucleotidyl-ribonucleotide-RNA + H2O = a 3'-end ribonucleotide-RNA + a 5'-end 5'-phospho-ribonucleoside-RNA + H(+)</text>
        <dbReference type="Rhea" id="RHEA:68096"/>
        <dbReference type="Rhea" id="RHEA-COMP:15179"/>
        <dbReference type="Rhea" id="RHEA-COMP:17355"/>
        <dbReference type="Rhea" id="RHEA-COMP:17428"/>
        <dbReference type="ChEBI" id="CHEBI:15377"/>
        <dbReference type="ChEBI" id="CHEBI:15378"/>
        <dbReference type="ChEBI" id="CHEBI:74896"/>
        <dbReference type="ChEBI" id="CHEBI:138282"/>
        <dbReference type="ChEBI" id="CHEBI:173118"/>
    </reaction>
    <physiologicalReaction direction="left-to-right" evidence="5">
        <dbReference type="Rhea" id="RHEA:68097"/>
    </physiologicalReaction>
</comment>
<dbReference type="OrthoDB" id="10250730at2759"/>
<dbReference type="SMART" id="SM00849">
    <property type="entry name" value="Lactamase_B"/>
    <property type="match status" value="1"/>
</dbReference>
<dbReference type="GO" id="GO:0005829">
    <property type="term" value="C:cytosol"/>
    <property type="evidence" value="ECO:0007669"/>
    <property type="project" value="UniProtKB-SubCell"/>
</dbReference>
<dbReference type="RefSeq" id="XP_024352985.1">
    <property type="nucleotide sequence ID" value="XM_024492584.1"/>
</dbReference>
<comment type="function">
    <text evidence="6">Endoribonuclease that catalyzes the hydrolysis of histone-coding pre-mRNA 3'-end. Involved in histone pre-mRNA processing during the S-phase of the cell cycle, which is required for entering/progressing through S-phase. Cleaves histone pre-mRNA at a major and a minor cleavage site after the 5'-ACCCA-3' and the 5'-ACCCACA-3' sequence, respectively, and located downstream of the stem-loop. May require the presence of the HDE element located at the histone pre-RNA 3'-end to avoid non-specific cleavage.</text>
</comment>
<reference evidence="8 9" key="1">
    <citation type="journal article" date="2013" name="Nat. Genet.">
        <title>The genome of the hydatid tapeworm Echinococcus granulosus.</title>
        <authorList>
            <person name="Zheng H."/>
            <person name="Zhang W."/>
            <person name="Zhang L."/>
            <person name="Zhang Z."/>
            <person name="Li J."/>
            <person name="Lu G."/>
            <person name="Zhu Y."/>
            <person name="Wang Y."/>
            <person name="Huang Y."/>
            <person name="Liu J."/>
            <person name="Kang H."/>
            <person name="Chen J."/>
            <person name="Wang L."/>
            <person name="Chen A."/>
            <person name="Yu S."/>
            <person name="Gao Z."/>
            <person name="Jin L."/>
            <person name="Gu W."/>
            <person name="Wang Z."/>
            <person name="Zhao L."/>
            <person name="Shi B."/>
            <person name="Wen H."/>
            <person name="Lin R."/>
            <person name="Jones M.K."/>
            <person name="Brejova B."/>
            <person name="Vinar T."/>
            <person name="Zhao G."/>
            <person name="McManus D.P."/>
            <person name="Chen Z."/>
            <person name="Zhou Y."/>
            <person name="Wang S."/>
        </authorList>
    </citation>
    <scope>NUCLEOTIDE SEQUENCE [LARGE SCALE GENOMIC DNA]</scope>
</reference>
<evidence type="ECO:0000313" key="9">
    <source>
        <dbReference type="Proteomes" id="UP000019149"/>
    </source>
</evidence>
<evidence type="ECO:0000256" key="1">
    <source>
        <dbReference type="ARBA" id="ARBA00004514"/>
    </source>
</evidence>
<comment type="subcellular location">
    <subcellularLocation>
        <location evidence="1">Cytoplasm</location>
        <location evidence="1">Cytosol</location>
    </subcellularLocation>
</comment>
<sequence length="208" mass="23073">MLGLYGGGVPYVLERTEMAPYRVIVCRDGFCGQLENGLFRAACTISLICGTFNILFDPGGPWDRDLVLFILAKYGLKSEDIDFAICSHGHVDHIGNLNYFPNATIIIGTEIMRHGGVVKHHFSESNPFVRVIYTPGHTTNDVSLVVEGVPSLGTVVVSGDIFENQCDRENPNLWRDNSLNPELQERSRRLIASFADYIIPGHGSMFKV</sequence>
<evidence type="ECO:0000259" key="7">
    <source>
        <dbReference type="SMART" id="SM00849"/>
    </source>
</evidence>
<evidence type="ECO:0000256" key="6">
    <source>
        <dbReference type="ARBA" id="ARBA00045869"/>
    </source>
</evidence>
<evidence type="ECO:0000256" key="5">
    <source>
        <dbReference type="ARBA" id="ARBA00044690"/>
    </source>
</evidence>
<dbReference type="STRING" id="6210.W6V5Y9"/>
<comment type="subunit">
    <text evidence="2">Homodimer.</text>
</comment>
<dbReference type="CDD" id="cd07711">
    <property type="entry name" value="MBLAC1-like_MBL-fold"/>
    <property type="match status" value="1"/>
</dbReference>
<gene>
    <name evidence="8" type="ORF">EGR_03335</name>
</gene>
<evidence type="ECO:0000256" key="2">
    <source>
        <dbReference type="ARBA" id="ARBA00011738"/>
    </source>
</evidence>
<evidence type="ECO:0000313" key="8">
    <source>
        <dbReference type="EMBL" id="EUB61789.1"/>
    </source>
</evidence>
<dbReference type="CTD" id="36339050"/>
<dbReference type="PANTHER" id="PTHR23200">
    <property type="entry name" value="METALLO-BETA-LACTAMASE DOMAIN-CONTAINING PROTEIN 1"/>
    <property type="match status" value="1"/>
</dbReference>
<dbReference type="OMA" id="ICSHGHV"/>
<dbReference type="SUPFAM" id="SSF56281">
    <property type="entry name" value="Metallo-hydrolase/oxidoreductase"/>
    <property type="match status" value="1"/>
</dbReference>
<dbReference type="GeneID" id="36339050"/>
<dbReference type="AlphaFoldDB" id="W6V5Y9"/>
<dbReference type="KEGG" id="egl:EGR_03335"/>
<dbReference type="PANTHER" id="PTHR23200:SF48">
    <property type="entry name" value="METALLO-BETA-LACTAMASE DOMAIN-CONTAINING PROTEIN 1"/>
    <property type="match status" value="1"/>
</dbReference>
<dbReference type="Proteomes" id="UP000019149">
    <property type="component" value="Unassembled WGS sequence"/>
</dbReference>
<dbReference type="Gene3D" id="3.60.15.10">
    <property type="entry name" value="Ribonuclease Z/Hydroxyacylglutathione hydrolase-like"/>
    <property type="match status" value="1"/>
</dbReference>
<dbReference type="InterPro" id="IPR001279">
    <property type="entry name" value="Metallo-B-lactamas"/>
</dbReference>
<dbReference type="EMBL" id="APAU02000017">
    <property type="protein sequence ID" value="EUB61789.1"/>
    <property type="molecule type" value="Genomic_DNA"/>
</dbReference>
<name>W6V5Y9_ECHGR</name>
<organism evidence="8 9">
    <name type="scientific">Echinococcus granulosus</name>
    <name type="common">Hydatid tapeworm</name>
    <dbReference type="NCBI Taxonomy" id="6210"/>
    <lineage>
        <taxon>Eukaryota</taxon>
        <taxon>Metazoa</taxon>
        <taxon>Spiralia</taxon>
        <taxon>Lophotrochozoa</taxon>
        <taxon>Platyhelminthes</taxon>
        <taxon>Cestoda</taxon>
        <taxon>Eucestoda</taxon>
        <taxon>Cyclophyllidea</taxon>
        <taxon>Taeniidae</taxon>
        <taxon>Echinococcus</taxon>
        <taxon>Echinococcus granulosus group</taxon>
    </lineage>
</organism>
<dbReference type="Pfam" id="PF00753">
    <property type="entry name" value="Lactamase_B"/>
    <property type="match status" value="1"/>
</dbReference>
<dbReference type="InterPro" id="IPR036866">
    <property type="entry name" value="RibonucZ/Hydroxyglut_hydro"/>
</dbReference>
<proteinExistence type="predicted"/>
<protein>
    <recommendedName>
        <fullName evidence="3">Metallo-beta-lactamase domain-containing protein 1</fullName>
    </recommendedName>
    <alternativeName>
        <fullName evidence="4">Endoribonuclease MBLAC1</fullName>
    </alternativeName>
</protein>
<feature type="domain" description="Metallo-beta-lactamase" evidence="7">
    <location>
        <begin position="42"/>
        <end position="202"/>
    </location>
</feature>
<comment type="caution">
    <text evidence="8">The sequence shown here is derived from an EMBL/GenBank/DDBJ whole genome shotgun (WGS) entry which is preliminary data.</text>
</comment>
<accession>W6V5Y9</accession>